<feature type="active site" description="Nucleophile; for glutaminase activity" evidence="7">
    <location>
        <position position="148"/>
    </location>
</feature>
<dbReference type="NCBIfam" id="TIGR00552">
    <property type="entry name" value="nadE"/>
    <property type="match status" value="1"/>
</dbReference>
<comment type="function">
    <text evidence="7">Catalyzes the ATP-dependent amidation of deamido-NAD to form NAD. Uses L-glutamine as a nitrogen source.</text>
</comment>
<evidence type="ECO:0000259" key="10">
    <source>
        <dbReference type="PROSITE" id="PS50263"/>
    </source>
</evidence>
<feature type="domain" description="CN hydrolase" evidence="10">
    <location>
        <begin position="1"/>
        <end position="252"/>
    </location>
</feature>
<dbReference type="NCBIfam" id="NF010588">
    <property type="entry name" value="PRK13981.1"/>
    <property type="match status" value="1"/>
</dbReference>
<dbReference type="CDD" id="cd07570">
    <property type="entry name" value="GAT_Gln-NAD-synth"/>
    <property type="match status" value="1"/>
</dbReference>
<evidence type="ECO:0000256" key="3">
    <source>
        <dbReference type="ARBA" id="ARBA00022598"/>
    </source>
</evidence>
<feature type="binding site" evidence="7">
    <location>
        <begin position="349"/>
        <end position="356"/>
    </location>
    <ligand>
        <name>ATP</name>
        <dbReference type="ChEBI" id="CHEBI:30616"/>
    </ligand>
</feature>
<comment type="pathway">
    <text evidence="1 7 8">Cofactor biosynthesis; NAD(+) biosynthesis; NAD(+) from deamido-NAD(+) (L-Gln route): step 1/1.</text>
</comment>
<dbReference type="Pfam" id="PF00795">
    <property type="entry name" value="CN_hydrolase"/>
    <property type="match status" value="1"/>
</dbReference>
<feature type="binding site" evidence="7">
    <location>
        <position position="456"/>
    </location>
    <ligand>
        <name>ATP</name>
        <dbReference type="ChEBI" id="CHEBI:30616"/>
    </ligand>
</feature>
<comment type="catalytic activity">
    <reaction evidence="7 8">
        <text>deamido-NAD(+) + L-glutamine + ATP + H2O = L-glutamate + AMP + diphosphate + NAD(+) + H(+)</text>
        <dbReference type="Rhea" id="RHEA:24384"/>
        <dbReference type="ChEBI" id="CHEBI:15377"/>
        <dbReference type="ChEBI" id="CHEBI:15378"/>
        <dbReference type="ChEBI" id="CHEBI:29985"/>
        <dbReference type="ChEBI" id="CHEBI:30616"/>
        <dbReference type="ChEBI" id="CHEBI:33019"/>
        <dbReference type="ChEBI" id="CHEBI:57540"/>
        <dbReference type="ChEBI" id="CHEBI:58359"/>
        <dbReference type="ChEBI" id="CHEBI:58437"/>
        <dbReference type="ChEBI" id="CHEBI:456215"/>
        <dbReference type="EC" id="6.3.5.1"/>
    </reaction>
</comment>
<reference evidence="11 12" key="1">
    <citation type="submission" date="2016-11" db="EMBL/GenBank/DDBJ databases">
        <authorList>
            <person name="Jaros S."/>
            <person name="Januszkiewicz K."/>
            <person name="Wedrychowicz H."/>
        </authorList>
    </citation>
    <scope>NUCLEOTIDE SEQUENCE [LARGE SCALE GENOMIC DNA]</scope>
    <source>
        <strain evidence="11 12">DSM 18119</strain>
    </source>
</reference>
<keyword evidence="4 7" id="KW-0547">Nucleotide-binding</keyword>
<evidence type="ECO:0000256" key="5">
    <source>
        <dbReference type="ARBA" id="ARBA00022840"/>
    </source>
</evidence>
<evidence type="ECO:0000256" key="1">
    <source>
        <dbReference type="ARBA" id="ARBA00005188"/>
    </source>
</evidence>
<dbReference type="Proteomes" id="UP000184048">
    <property type="component" value="Unassembled WGS sequence"/>
</dbReference>
<dbReference type="Pfam" id="PF02540">
    <property type="entry name" value="NAD_synthase"/>
    <property type="match status" value="1"/>
</dbReference>
<dbReference type="InterPro" id="IPR022310">
    <property type="entry name" value="NAD/GMP_synthase"/>
</dbReference>
<dbReference type="InterPro" id="IPR003010">
    <property type="entry name" value="C-N_Hydrolase"/>
</dbReference>
<feature type="binding site" evidence="7">
    <location>
        <position position="118"/>
    </location>
    <ligand>
        <name>L-glutamine</name>
        <dbReference type="ChEBI" id="CHEBI:58359"/>
    </ligand>
</feature>
<dbReference type="FunFam" id="3.40.50.620:FF:000106">
    <property type="entry name" value="Glutamine-dependent NAD(+) synthetase"/>
    <property type="match status" value="1"/>
</dbReference>
<protein>
    <recommendedName>
        <fullName evidence="7 8">Glutamine-dependent NAD(+) synthetase</fullName>
        <ecNumber evidence="7 8">6.3.5.1</ecNumber>
    </recommendedName>
    <alternativeName>
        <fullName evidence="7 8">NAD(+) synthase [glutamine-hydrolyzing]</fullName>
    </alternativeName>
</protein>
<keyword evidence="5 7" id="KW-0067">ATP-binding</keyword>
<dbReference type="InterPro" id="IPR003694">
    <property type="entry name" value="NAD_synthase"/>
</dbReference>
<comment type="similarity">
    <text evidence="9">Belongs to the NAD synthetase family.</text>
</comment>
<dbReference type="PIRSF" id="PIRSF006630">
    <property type="entry name" value="NADS_GAT"/>
    <property type="match status" value="1"/>
</dbReference>
<feature type="active site" description="Proton acceptor; for glutaminase activity" evidence="7">
    <location>
        <position position="41"/>
    </location>
</feature>
<dbReference type="InterPro" id="IPR036526">
    <property type="entry name" value="C-N_Hydrolase_sf"/>
</dbReference>
<dbReference type="UniPathway" id="UPA00253">
    <property type="reaction ID" value="UER00334"/>
</dbReference>
<evidence type="ECO:0000313" key="12">
    <source>
        <dbReference type="Proteomes" id="UP000184048"/>
    </source>
</evidence>
<feature type="active site" description="For glutaminase activity" evidence="7">
    <location>
        <position position="112"/>
    </location>
</feature>
<feature type="binding site" evidence="7">
    <location>
        <position position="461"/>
    </location>
    <ligand>
        <name>deamido-NAD(+)</name>
        <dbReference type="ChEBI" id="CHEBI:58437"/>
        <note>ligand shared between two neighboring subunits</note>
    </ligand>
</feature>
<dbReference type="SUPFAM" id="SSF56317">
    <property type="entry name" value="Carbon-nitrogen hydrolase"/>
    <property type="match status" value="1"/>
</dbReference>
<dbReference type="SUPFAM" id="SSF52402">
    <property type="entry name" value="Adenine nucleotide alpha hydrolases-like"/>
    <property type="match status" value="1"/>
</dbReference>
<dbReference type="InterPro" id="IPR014445">
    <property type="entry name" value="Gln-dep_NAD_synthase"/>
</dbReference>
<dbReference type="CDD" id="cd00553">
    <property type="entry name" value="NAD_synthase"/>
    <property type="match status" value="1"/>
</dbReference>
<feature type="binding site" evidence="7">
    <location>
        <position position="182"/>
    </location>
    <ligand>
        <name>L-glutamine</name>
        <dbReference type="ChEBI" id="CHEBI:58359"/>
    </ligand>
</feature>
<keyword evidence="3 7" id="KW-0436">Ligase</keyword>
<feature type="binding site" evidence="7">
    <location>
        <position position="571"/>
    </location>
    <ligand>
        <name>deamido-NAD(+)</name>
        <dbReference type="ChEBI" id="CHEBI:58437"/>
        <note>ligand shared between two neighboring subunits</note>
    </ligand>
</feature>
<dbReference type="GO" id="GO:0009435">
    <property type="term" value="P:NAD+ biosynthetic process"/>
    <property type="evidence" value="ECO:0007669"/>
    <property type="project" value="UniProtKB-UniRule"/>
</dbReference>
<dbReference type="RefSeq" id="WP_072834138.1">
    <property type="nucleotide sequence ID" value="NZ_FQUU01000003.1"/>
</dbReference>
<dbReference type="Gene3D" id="3.40.50.620">
    <property type="entry name" value="HUPs"/>
    <property type="match status" value="1"/>
</dbReference>
<dbReference type="GO" id="GO:0005524">
    <property type="term" value="F:ATP binding"/>
    <property type="evidence" value="ECO:0007669"/>
    <property type="project" value="UniProtKB-UniRule"/>
</dbReference>
<evidence type="ECO:0000256" key="8">
    <source>
        <dbReference type="PIRNR" id="PIRNR006630"/>
    </source>
</evidence>
<dbReference type="Gene3D" id="3.60.110.10">
    <property type="entry name" value="Carbon-nitrogen hydrolase"/>
    <property type="match status" value="1"/>
</dbReference>
<dbReference type="STRING" id="1121884.SAMN02745131_01007"/>
<keyword evidence="6 7" id="KW-0520">NAD</keyword>
<comment type="caution">
    <text evidence="7">Lacks conserved residue(s) required for the propagation of feature annotation.</text>
</comment>
<dbReference type="EC" id="6.3.5.1" evidence="7 8"/>
<keyword evidence="12" id="KW-1185">Reference proteome</keyword>
<name>A0A1M4VX30_9BACT</name>
<dbReference type="GO" id="GO:0004359">
    <property type="term" value="F:glutaminase activity"/>
    <property type="evidence" value="ECO:0007669"/>
    <property type="project" value="InterPro"/>
</dbReference>
<dbReference type="PANTHER" id="PTHR23090:SF9">
    <property type="entry name" value="GLUTAMINE-DEPENDENT NAD(+) SYNTHETASE"/>
    <property type="match status" value="1"/>
</dbReference>
<evidence type="ECO:0000313" key="11">
    <source>
        <dbReference type="EMBL" id="SHE73517.1"/>
    </source>
</evidence>
<sequence length="600" mass="67884">MKIFLAQQNYHIGNFEANAIKIIKAIEQAKKEEADLVLFSELCICGYPPRDFLEFEDFINECYKTIDIIKEHADTIGVLIGSPARNSLKAGKDLFNAAYLLYEKEIKAEIHKTLLPTYDVFDENRYFEPAFEWKCIEFKGKKLAVTICEDIWNLGDNPLYRVTPMEILIKEQPDVMLNLSASPYNYAADVVRRSIMKAHTLKYGLPMLYCNTVGSQTEVVFDGGSLIYDINGNLVKEMKYFQEDYAIFDLEILSEQKKQTSQITNSADLAEAVTINKDTGINKDDVFLSSEKESTWEGKYYYSASEVGRDMDTLKYLTDDKNIQEIHDALVLGIRDYFTKMGFTMATLGASGGIDSAVVQALAVEALGKENVHVLLMPSEYSSSHSVSDAEKLCLNLGNRYNIIPIKDVYQGFLSTLKPIFKDLPFSVAEENIQSRVRGNLLMAVANKFGYILLNTSNKSELATGYGTLYGDMAGGLSVLGDLYKMQVYALARYINIKQEIIPRNILEKAPSAELRPNQKDSDSLPDYEILDRLLFQYIELRQGPKEIIAQGFDPTLVKRVLRLVNMNEYKRNQFCPIIRVSSKAFGVGRRLPIVAKYLS</sequence>
<dbReference type="InterPro" id="IPR014729">
    <property type="entry name" value="Rossmann-like_a/b/a_fold"/>
</dbReference>
<proteinExistence type="inferred from homology"/>
<dbReference type="GO" id="GO:0005737">
    <property type="term" value="C:cytoplasm"/>
    <property type="evidence" value="ECO:0007669"/>
    <property type="project" value="InterPro"/>
</dbReference>
<evidence type="ECO:0000256" key="2">
    <source>
        <dbReference type="ARBA" id="ARBA00007145"/>
    </source>
</evidence>
<evidence type="ECO:0000256" key="6">
    <source>
        <dbReference type="ARBA" id="ARBA00023027"/>
    </source>
</evidence>
<evidence type="ECO:0000256" key="4">
    <source>
        <dbReference type="ARBA" id="ARBA00022741"/>
    </source>
</evidence>
<dbReference type="PROSITE" id="PS50263">
    <property type="entry name" value="CN_HYDROLASE"/>
    <property type="match status" value="1"/>
</dbReference>
<dbReference type="OrthoDB" id="9803818at2"/>
<feature type="binding site" evidence="7">
    <location>
        <position position="432"/>
    </location>
    <ligand>
        <name>deamido-NAD(+)</name>
        <dbReference type="ChEBI" id="CHEBI:58437"/>
        <note>ligand shared between two neighboring subunits</note>
    </ligand>
</feature>
<evidence type="ECO:0000256" key="9">
    <source>
        <dbReference type="RuleBase" id="RU003811"/>
    </source>
</evidence>
<dbReference type="EMBL" id="FQUU01000003">
    <property type="protein sequence ID" value="SHE73517.1"/>
    <property type="molecule type" value="Genomic_DNA"/>
</dbReference>
<dbReference type="AlphaFoldDB" id="A0A1M4VX30"/>
<dbReference type="PANTHER" id="PTHR23090">
    <property type="entry name" value="NH 3 /GLUTAMINE-DEPENDENT NAD + SYNTHETASE"/>
    <property type="match status" value="1"/>
</dbReference>
<accession>A0A1M4VX30</accession>
<evidence type="ECO:0000256" key="7">
    <source>
        <dbReference type="HAMAP-Rule" id="MF_02090"/>
    </source>
</evidence>
<gene>
    <name evidence="7" type="primary">nadE</name>
    <name evidence="11" type="ORF">SAMN02745131_01007</name>
</gene>
<dbReference type="HAMAP" id="MF_02090">
    <property type="entry name" value="NadE_glutamine_dep"/>
    <property type="match status" value="1"/>
</dbReference>
<dbReference type="GO" id="GO:0003952">
    <property type="term" value="F:NAD+ synthase (glutamine-hydrolyzing) activity"/>
    <property type="evidence" value="ECO:0007669"/>
    <property type="project" value="UniProtKB-UniRule"/>
</dbReference>
<organism evidence="11 12">
    <name type="scientific">Flavisolibacter ginsengisoli DSM 18119</name>
    <dbReference type="NCBI Taxonomy" id="1121884"/>
    <lineage>
        <taxon>Bacteria</taxon>
        <taxon>Pseudomonadati</taxon>
        <taxon>Bacteroidota</taxon>
        <taxon>Chitinophagia</taxon>
        <taxon>Chitinophagales</taxon>
        <taxon>Chitinophagaceae</taxon>
        <taxon>Flavisolibacter</taxon>
    </lineage>
</organism>
<dbReference type="GO" id="GO:0008795">
    <property type="term" value="F:NAD+ synthase activity"/>
    <property type="evidence" value="ECO:0007669"/>
    <property type="project" value="UniProtKB-UniRule"/>
</dbReference>
<comment type="similarity">
    <text evidence="2 7 8">In the C-terminal section; belongs to the NAD synthetase family.</text>
</comment>